<accession>A0ABR4PFN2</accession>
<name>A0ABR4PFN2_9HELO</name>
<sequence>MYSSMISRHLATIFLVPIAFILQSCNAVSTLRVNTTVGTVYGLINGTTPDVAQFLGVPFAEPPIQERRWLPAIPKSPVGDIDATEFGPSCPQYESAYQSVYSVDGREFLISGPTSEDCLTLNIWAPVTSPGNLTEKLPVLVWIYGGGYQTGGGEIGYQIPSQWIQRSQKHIFVGINYRLNLFGFPNAAGLKQSEQNLAFLDQRLGLEWVRSNIANFGGNVSRITLMGQSAGAWSTDIYNFAYPEDPIIAGIILDSGSAIGSSQTYDNSHSNFTFIASQFGCGNLSAEAELTCMRNVSSVDLVNFLKSYGDSGSSPSIGFNPVVENTTRFDNYTARALAKNFTDVTAQPAIIGTNDNEGSSLTSWILNGTTVNTTNADAVTAQYICRAVQTTQNRYAVNTTTFRYYYRGNFSNISPRPWEGAYHSSELPLIFGTHNIAREKSSPFEVAVSHRMQDLYLAFIRDPLNGLPAEGWQAYRPGGSTLEIAKDGVITQNVPNDEFESICIGEGNPVDGAVPP</sequence>
<dbReference type="PANTHER" id="PTHR11559">
    <property type="entry name" value="CARBOXYLESTERASE"/>
    <property type="match status" value="1"/>
</dbReference>
<reference evidence="5 6" key="1">
    <citation type="submission" date="2024-06" db="EMBL/GenBank/DDBJ databases">
        <title>Complete genome of Phlyctema vagabunda strain 19-DSS-EL-015.</title>
        <authorList>
            <person name="Fiorenzani C."/>
        </authorList>
    </citation>
    <scope>NUCLEOTIDE SEQUENCE [LARGE SCALE GENOMIC DNA]</scope>
    <source>
        <strain evidence="5 6">19-DSS-EL-015</strain>
    </source>
</reference>
<proteinExistence type="inferred from homology"/>
<evidence type="ECO:0000256" key="3">
    <source>
        <dbReference type="RuleBase" id="RU361235"/>
    </source>
</evidence>
<keyword evidence="3" id="KW-0732">Signal</keyword>
<comment type="similarity">
    <text evidence="1 3">Belongs to the type-B carboxylesterase/lipase family.</text>
</comment>
<protein>
    <recommendedName>
        <fullName evidence="3">Carboxylic ester hydrolase</fullName>
        <ecNumber evidence="3">3.1.1.-</ecNumber>
    </recommendedName>
</protein>
<feature type="domain" description="Carboxylesterase type B" evidence="4">
    <location>
        <begin position="381"/>
        <end position="476"/>
    </location>
</feature>
<comment type="caution">
    <text evidence="5">The sequence shown here is derived from an EMBL/GenBank/DDBJ whole genome shotgun (WGS) entry which is preliminary data.</text>
</comment>
<dbReference type="Pfam" id="PF00135">
    <property type="entry name" value="COesterase"/>
    <property type="match status" value="2"/>
</dbReference>
<feature type="domain" description="Carboxylesterase type B" evidence="4">
    <location>
        <begin position="31"/>
        <end position="374"/>
    </location>
</feature>
<dbReference type="SUPFAM" id="SSF53474">
    <property type="entry name" value="alpha/beta-Hydrolases"/>
    <property type="match status" value="1"/>
</dbReference>
<dbReference type="InterPro" id="IPR019826">
    <property type="entry name" value="Carboxylesterase_B_AS"/>
</dbReference>
<gene>
    <name evidence="5" type="ORF">PVAG01_06297</name>
</gene>
<dbReference type="Proteomes" id="UP001629113">
    <property type="component" value="Unassembled WGS sequence"/>
</dbReference>
<dbReference type="InterPro" id="IPR050309">
    <property type="entry name" value="Type-B_Carboxylest/Lipase"/>
</dbReference>
<dbReference type="PROSITE" id="PS00941">
    <property type="entry name" value="CARBOXYLESTERASE_B_2"/>
    <property type="match status" value="1"/>
</dbReference>
<evidence type="ECO:0000313" key="5">
    <source>
        <dbReference type="EMBL" id="KAL3422141.1"/>
    </source>
</evidence>
<dbReference type="PROSITE" id="PS00122">
    <property type="entry name" value="CARBOXYLESTERASE_B_1"/>
    <property type="match status" value="1"/>
</dbReference>
<dbReference type="Gene3D" id="3.40.50.1820">
    <property type="entry name" value="alpha/beta hydrolase"/>
    <property type="match status" value="2"/>
</dbReference>
<dbReference type="EC" id="3.1.1.-" evidence="3"/>
<feature type="signal peptide" evidence="3">
    <location>
        <begin position="1"/>
        <end position="27"/>
    </location>
</feature>
<dbReference type="InterPro" id="IPR019819">
    <property type="entry name" value="Carboxylesterase_B_CS"/>
</dbReference>
<keyword evidence="2 3" id="KW-0378">Hydrolase</keyword>
<evidence type="ECO:0000259" key="4">
    <source>
        <dbReference type="Pfam" id="PF00135"/>
    </source>
</evidence>
<dbReference type="InterPro" id="IPR029058">
    <property type="entry name" value="AB_hydrolase_fold"/>
</dbReference>
<evidence type="ECO:0000256" key="2">
    <source>
        <dbReference type="ARBA" id="ARBA00022801"/>
    </source>
</evidence>
<dbReference type="InterPro" id="IPR002018">
    <property type="entry name" value="CarbesteraseB"/>
</dbReference>
<evidence type="ECO:0000313" key="6">
    <source>
        <dbReference type="Proteomes" id="UP001629113"/>
    </source>
</evidence>
<evidence type="ECO:0000256" key="1">
    <source>
        <dbReference type="ARBA" id="ARBA00005964"/>
    </source>
</evidence>
<keyword evidence="6" id="KW-1185">Reference proteome</keyword>
<dbReference type="EMBL" id="JBFCZG010000005">
    <property type="protein sequence ID" value="KAL3422141.1"/>
    <property type="molecule type" value="Genomic_DNA"/>
</dbReference>
<organism evidence="5 6">
    <name type="scientific">Phlyctema vagabunda</name>
    <dbReference type="NCBI Taxonomy" id="108571"/>
    <lineage>
        <taxon>Eukaryota</taxon>
        <taxon>Fungi</taxon>
        <taxon>Dikarya</taxon>
        <taxon>Ascomycota</taxon>
        <taxon>Pezizomycotina</taxon>
        <taxon>Leotiomycetes</taxon>
        <taxon>Helotiales</taxon>
        <taxon>Dermateaceae</taxon>
        <taxon>Phlyctema</taxon>
    </lineage>
</organism>
<feature type="chain" id="PRO_5045009310" description="Carboxylic ester hydrolase" evidence="3">
    <location>
        <begin position="28"/>
        <end position="516"/>
    </location>
</feature>